<feature type="transmembrane region" description="Helical" evidence="7">
    <location>
        <begin position="185"/>
        <end position="210"/>
    </location>
</feature>
<dbReference type="Proteomes" id="UP000250369">
    <property type="component" value="Unassembled WGS sequence"/>
</dbReference>
<feature type="transmembrane region" description="Helical" evidence="7">
    <location>
        <begin position="112"/>
        <end position="131"/>
    </location>
</feature>
<sequence length="294" mass="32581">MVTGESFGNRAFHLLNIFFLVAVALLCLLPLVHILAVSFSNSSAAAAGAVKLWPVGFTLHSYEFILKKPEFLRSVNITLIRVVIGTTLSMLLTVLSAYPLSKDTRALKFRTGYAWFFVFTMLFGGGLIPWYMTIKYLGLLDSVWGLILPSALPVYNVILLLNFFRNLPSELEESALIDGAGYWKVLWKIYVPLSMPALATVGLFTIVGHWNSWFDGLILMNSPSNYPLASYLQTVIRGVDLTKVTGQDVLTLASVNDRTAKAAQIFVGTIPILLVYPFLQKYFVKGIVLGSVKE</sequence>
<evidence type="ECO:0000256" key="4">
    <source>
        <dbReference type="ARBA" id="ARBA00022692"/>
    </source>
</evidence>
<dbReference type="OrthoDB" id="9810086at2"/>
<feature type="transmembrane region" description="Helical" evidence="7">
    <location>
        <begin position="79"/>
        <end position="100"/>
    </location>
</feature>
<dbReference type="GO" id="GO:0055085">
    <property type="term" value="P:transmembrane transport"/>
    <property type="evidence" value="ECO:0007669"/>
    <property type="project" value="InterPro"/>
</dbReference>
<comment type="caution">
    <text evidence="9">The sequence shown here is derived from an EMBL/GenBank/DDBJ whole genome shotgun (WGS) entry which is preliminary data.</text>
</comment>
<dbReference type="SUPFAM" id="SSF161098">
    <property type="entry name" value="MetI-like"/>
    <property type="match status" value="1"/>
</dbReference>
<dbReference type="PROSITE" id="PS50928">
    <property type="entry name" value="ABC_TM1"/>
    <property type="match status" value="1"/>
</dbReference>
<feature type="transmembrane region" description="Helical" evidence="7">
    <location>
        <begin position="12"/>
        <end position="36"/>
    </location>
</feature>
<dbReference type="PANTHER" id="PTHR43744:SF9">
    <property type="entry name" value="POLYGALACTURONAN_RHAMNOGALACTURONAN TRANSPORT SYSTEM PERMEASE PROTEIN YTCP"/>
    <property type="match status" value="1"/>
</dbReference>
<evidence type="ECO:0000259" key="8">
    <source>
        <dbReference type="PROSITE" id="PS50928"/>
    </source>
</evidence>
<gene>
    <name evidence="9" type="ORF">DQG23_27100</name>
</gene>
<dbReference type="InterPro" id="IPR035906">
    <property type="entry name" value="MetI-like_sf"/>
</dbReference>
<dbReference type="GO" id="GO:0005886">
    <property type="term" value="C:plasma membrane"/>
    <property type="evidence" value="ECO:0007669"/>
    <property type="project" value="UniProtKB-SubCell"/>
</dbReference>
<comment type="subcellular location">
    <subcellularLocation>
        <location evidence="1 7">Cell membrane</location>
        <topology evidence="1 7">Multi-pass membrane protein</topology>
    </subcellularLocation>
</comment>
<evidence type="ECO:0000256" key="1">
    <source>
        <dbReference type="ARBA" id="ARBA00004651"/>
    </source>
</evidence>
<protein>
    <submittedName>
        <fullName evidence="9">Carbohydrate ABC transporter permease</fullName>
    </submittedName>
</protein>
<accession>A0A329MIB2</accession>
<keyword evidence="10" id="KW-1185">Reference proteome</keyword>
<dbReference type="RefSeq" id="WP_113034168.1">
    <property type="nucleotide sequence ID" value="NZ_QMFB01000019.1"/>
</dbReference>
<dbReference type="CDD" id="cd06261">
    <property type="entry name" value="TM_PBP2"/>
    <property type="match status" value="1"/>
</dbReference>
<dbReference type="PANTHER" id="PTHR43744">
    <property type="entry name" value="ABC TRANSPORTER PERMEASE PROTEIN MG189-RELATED-RELATED"/>
    <property type="match status" value="1"/>
</dbReference>
<reference evidence="9 10" key="1">
    <citation type="journal article" date="2009" name="Int. J. Syst. Evol. Microbiol.">
        <title>Paenibacillus contaminans sp. nov., isolated from a contaminated laboratory plate.</title>
        <authorList>
            <person name="Chou J.H."/>
            <person name="Lee J.H."/>
            <person name="Lin M.C."/>
            <person name="Chang P.S."/>
            <person name="Arun A.B."/>
            <person name="Young C.C."/>
            <person name="Chen W.M."/>
        </authorList>
    </citation>
    <scope>NUCLEOTIDE SEQUENCE [LARGE SCALE GENOMIC DNA]</scope>
    <source>
        <strain evidence="9 10">CKOBP-6</strain>
    </source>
</reference>
<evidence type="ECO:0000256" key="5">
    <source>
        <dbReference type="ARBA" id="ARBA00022989"/>
    </source>
</evidence>
<keyword evidence="4 7" id="KW-0812">Transmembrane</keyword>
<keyword evidence="6 7" id="KW-0472">Membrane</keyword>
<feature type="transmembrane region" description="Helical" evidence="7">
    <location>
        <begin position="262"/>
        <end position="279"/>
    </location>
</feature>
<feature type="transmembrane region" description="Helical" evidence="7">
    <location>
        <begin position="143"/>
        <end position="164"/>
    </location>
</feature>
<evidence type="ECO:0000256" key="2">
    <source>
        <dbReference type="ARBA" id="ARBA00022448"/>
    </source>
</evidence>
<evidence type="ECO:0000313" key="9">
    <source>
        <dbReference type="EMBL" id="RAV17317.1"/>
    </source>
</evidence>
<keyword evidence="2 7" id="KW-0813">Transport</keyword>
<evidence type="ECO:0000256" key="6">
    <source>
        <dbReference type="ARBA" id="ARBA00023136"/>
    </source>
</evidence>
<evidence type="ECO:0000256" key="7">
    <source>
        <dbReference type="RuleBase" id="RU363032"/>
    </source>
</evidence>
<comment type="similarity">
    <text evidence="7">Belongs to the binding-protein-dependent transport system permease family.</text>
</comment>
<keyword evidence="3" id="KW-1003">Cell membrane</keyword>
<evidence type="ECO:0000256" key="3">
    <source>
        <dbReference type="ARBA" id="ARBA00022475"/>
    </source>
</evidence>
<keyword evidence="5 7" id="KW-1133">Transmembrane helix</keyword>
<dbReference type="EMBL" id="QMFB01000019">
    <property type="protein sequence ID" value="RAV17317.1"/>
    <property type="molecule type" value="Genomic_DNA"/>
</dbReference>
<dbReference type="AlphaFoldDB" id="A0A329MIB2"/>
<organism evidence="9 10">
    <name type="scientific">Paenibacillus contaminans</name>
    <dbReference type="NCBI Taxonomy" id="450362"/>
    <lineage>
        <taxon>Bacteria</taxon>
        <taxon>Bacillati</taxon>
        <taxon>Bacillota</taxon>
        <taxon>Bacilli</taxon>
        <taxon>Bacillales</taxon>
        <taxon>Paenibacillaceae</taxon>
        <taxon>Paenibacillus</taxon>
    </lineage>
</organism>
<feature type="domain" description="ABC transmembrane type-1" evidence="8">
    <location>
        <begin position="75"/>
        <end position="276"/>
    </location>
</feature>
<evidence type="ECO:0000313" key="10">
    <source>
        <dbReference type="Proteomes" id="UP000250369"/>
    </source>
</evidence>
<dbReference type="Pfam" id="PF00528">
    <property type="entry name" value="BPD_transp_1"/>
    <property type="match status" value="1"/>
</dbReference>
<dbReference type="InterPro" id="IPR000515">
    <property type="entry name" value="MetI-like"/>
</dbReference>
<proteinExistence type="inferred from homology"/>
<name>A0A329MIB2_9BACL</name>
<dbReference type="Gene3D" id="1.10.3720.10">
    <property type="entry name" value="MetI-like"/>
    <property type="match status" value="1"/>
</dbReference>